<dbReference type="RefSeq" id="WP_242288646.1">
    <property type="nucleotide sequence ID" value="NZ_JAKKSL010000006.1"/>
</dbReference>
<dbReference type="Gene3D" id="3.90.700.10">
    <property type="entry name" value="Succinate dehydrogenase/fumarate reductase flavoprotein, catalytic domain"/>
    <property type="match status" value="1"/>
</dbReference>
<gene>
    <name evidence="5" type="ORF">L3081_23230</name>
</gene>
<dbReference type="InterPro" id="IPR014614">
    <property type="entry name" value="KsdD_DH"/>
</dbReference>
<evidence type="ECO:0000313" key="6">
    <source>
        <dbReference type="Proteomes" id="UP001139646"/>
    </source>
</evidence>
<dbReference type="Pfam" id="PF00890">
    <property type="entry name" value="FAD_binding_2"/>
    <property type="match status" value="1"/>
</dbReference>
<dbReference type="PANTHER" id="PTHR43260:SF1">
    <property type="entry name" value="KSDD-LIKE STEROID DEHYDROGENASE RV0785"/>
    <property type="match status" value="1"/>
</dbReference>
<accession>A0ABS9X6A2</accession>
<comment type="cofactor">
    <cofactor evidence="1">
        <name>FAD</name>
        <dbReference type="ChEBI" id="CHEBI:57692"/>
    </cofactor>
</comment>
<dbReference type="SUPFAM" id="SSF51905">
    <property type="entry name" value="FAD/NAD(P)-binding domain"/>
    <property type="match status" value="1"/>
</dbReference>
<feature type="domain" description="FAD-dependent oxidoreductase 2 FAD-binding" evidence="4">
    <location>
        <begin position="22"/>
        <end position="527"/>
    </location>
</feature>
<dbReference type="PIRSF" id="PIRSF036654">
    <property type="entry name" value="UCP036654"/>
    <property type="match status" value="1"/>
</dbReference>
<keyword evidence="6" id="KW-1185">Reference proteome</keyword>
<reference evidence="5" key="1">
    <citation type="submission" date="2022-01" db="EMBL/GenBank/DDBJ databases">
        <title>Colwellia maritima, isolated from seawater.</title>
        <authorList>
            <person name="Kristyanto S."/>
            <person name="Jung J."/>
            <person name="Jeon C.O."/>
        </authorList>
    </citation>
    <scope>NUCLEOTIDE SEQUENCE</scope>
    <source>
        <strain evidence="5">MSW7</strain>
    </source>
</reference>
<protein>
    <submittedName>
        <fullName evidence="5">FAD-binding dehydrogenase</fullName>
    </submittedName>
</protein>
<organism evidence="5 6">
    <name type="scientific">Colwellia maritima</name>
    <dbReference type="NCBI Taxonomy" id="2912588"/>
    <lineage>
        <taxon>Bacteria</taxon>
        <taxon>Pseudomonadati</taxon>
        <taxon>Pseudomonadota</taxon>
        <taxon>Gammaproteobacteria</taxon>
        <taxon>Alteromonadales</taxon>
        <taxon>Colwelliaceae</taxon>
        <taxon>Colwellia</taxon>
    </lineage>
</organism>
<evidence type="ECO:0000259" key="4">
    <source>
        <dbReference type="Pfam" id="PF00890"/>
    </source>
</evidence>
<dbReference type="InterPro" id="IPR003953">
    <property type="entry name" value="FAD-dep_OxRdtase_2_FAD-bd"/>
</dbReference>
<name>A0ABS9X6A2_9GAMM</name>
<dbReference type="InterPro" id="IPR027477">
    <property type="entry name" value="Succ_DH/fumarate_Rdtase_cat_sf"/>
</dbReference>
<dbReference type="Proteomes" id="UP001139646">
    <property type="component" value="Unassembled WGS sequence"/>
</dbReference>
<dbReference type="EMBL" id="JAKKSL010000006">
    <property type="protein sequence ID" value="MCI2285757.1"/>
    <property type="molecule type" value="Genomic_DNA"/>
</dbReference>
<evidence type="ECO:0000256" key="3">
    <source>
        <dbReference type="ARBA" id="ARBA00023002"/>
    </source>
</evidence>
<evidence type="ECO:0000313" key="5">
    <source>
        <dbReference type="EMBL" id="MCI2285757.1"/>
    </source>
</evidence>
<dbReference type="NCBIfam" id="NF009472">
    <property type="entry name" value="PRK12834.1"/>
    <property type="match status" value="1"/>
</dbReference>
<dbReference type="PANTHER" id="PTHR43260">
    <property type="entry name" value="3-KETOSTEROID-DELTA-1-DEHYDROGENASE"/>
    <property type="match status" value="1"/>
</dbReference>
<dbReference type="InterPro" id="IPR036188">
    <property type="entry name" value="FAD/NAD-bd_sf"/>
</dbReference>
<sequence length="546" mass="60380">MFLPKPQKTNETKNKSIPITYDVIIIGAGISGLTAALELAKKNKQVLIIDAQDEDKVGGLARTAFGGMALIGTPEQKRNGITDNADIALKDWYSFANFSAKDVFPKQWAKLYVDQSYQDVYLYIKKLGVKFLPAVNWVERGLYSGGNSVPRYHVIWGTSLDLVNKMLKAITPYKDKNIHFQFNCKVEKLISENNTIIGCEDTNNNQYFANNTIISTGGYTGNLAKVSENWPKHFAPAPKNLLNGTHPSCDGAMHDAVTNIGGNVTHLDKMWNYAAGIPNPKGTFEQQGLSLIPCKSALWLDSQGKRIGPEPMITGFDTNELCRRMSEQTHGYAWQVLNWKIASKEFAISGADHNPMIRDKKFFTMLKETLLGNHRLVKQMQAESDHFIVANSVTALTKKMNALASTEHINVETVQQTLDDYDAVLSRPPSQWNDDQIRRIEHARKWGADRLRTCKPHPIQDKKHGPLIAIKVALISRKSLGGIQTNLDAQVISNESQPINGLYAIGEASGFGGGGSNGEKSLEGTFLAGCILTAQQAAKHINRTVK</sequence>
<keyword evidence="2" id="KW-0285">Flavoprotein</keyword>
<proteinExistence type="predicted"/>
<dbReference type="Gene3D" id="3.50.50.60">
    <property type="entry name" value="FAD/NAD(P)-binding domain"/>
    <property type="match status" value="1"/>
</dbReference>
<evidence type="ECO:0000256" key="2">
    <source>
        <dbReference type="ARBA" id="ARBA00022630"/>
    </source>
</evidence>
<comment type="caution">
    <text evidence="5">The sequence shown here is derived from an EMBL/GenBank/DDBJ whole genome shotgun (WGS) entry which is preliminary data.</text>
</comment>
<evidence type="ECO:0000256" key="1">
    <source>
        <dbReference type="ARBA" id="ARBA00001974"/>
    </source>
</evidence>
<keyword evidence="3" id="KW-0560">Oxidoreductase</keyword>